<gene>
    <name evidence="1" type="ORF">SYNPS1DRAFT_10649</name>
</gene>
<dbReference type="AlphaFoldDB" id="A0A4P9YRE2"/>
<proteinExistence type="predicted"/>
<dbReference type="SUPFAM" id="SSF52540">
    <property type="entry name" value="P-loop containing nucleoside triphosphate hydrolases"/>
    <property type="match status" value="1"/>
</dbReference>
<feature type="non-terminal residue" evidence="1">
    <location>
        <position position="1"/>
    </location>
</feature>
<dbReference type="EMBL" id="KZ992410">
    <property type="protein sequence ID" value="RKP22208.1"/>
    <property type="molecule type" value="Genomic_DNA"/>
</dbReference>
<protein>
    <recommendedName>
        <fullName evidence="3">P-loop containing nucleoside triphosphate hydrolase protein</fullName>
    </recommendedName>
</protein>
<feature type="non-terminal residue" evidence="1">
    <location>
        <position position="57"/>
    </location>
</feature>
<accession>A0A4P9YRE2</accession>
<evidence type="ECO:0000313" key="2">
    <source>
        <dbReference type="Proteomes" id="UP000278143"/>
    </source>
</evidence>
<evidence type="ECO:0008006" key="3">
    <source>
        <dbReference type="Google" id="ProtNLM"/>
    </source>
</evidence>
<dbReference type="OrthoDB" id="196131at2759"/>
<name>A0A4P9YRE2_9FUNG</name>
<keyword evidence="2" id="KW-1185">Reference proteome</keyword>
<sequence length="57" mass="6352">YTHRIGRTGRAGKHGVAITFLANSDEDVMYDLRQMLLKSSLATVPPELNRHEAAQSK</sequence>
<dbReference type="Gene3D" id="3.40.50.300">
    <property type="entry name" value="P-loop containing nucleotide triphosphate hydrolases"/>
    <property type="match status" value="1"/>
</dbReference>
<evidence type="ECO:0000313" key="1">
    <source>
        <dbReference type="EMBL" id="RKP22208.1"/>
    </source>
</evidence>
<dbReference type="Proteomes" id="UP000278143">
    <property type="component" value="Unassembled WGS sequence"/>
</dbReference>
<reference evidence="2" key="1">
    <citation type="journal article" date="2018" name="Nat. Microbiol.">
        <title>Leveraging single-cell genomics to expand the fungal tree of life.</title>
        <authorList>
            <person name="Ahrendt S.R."/>
            <person name="Quandt C.A."/>
            <person name="Ciobanu D."/>
            <person name="Clum A."/>
            <person name="Salamov A."/>
            <person name="Andreopoulos B."/>
            <person name="Cheng J.F."/>
            <person name="Woyke T."/>
            <person name="Pelin A."/>
            <person name="Henrissat B."/>
            <person name="Reynolds N.K."/>
            <person name="Benny G.L."/>
            <person name="Smith M.E."/>
            <person name="James T.Y."/>
            <person name="Grigoriev I.V."/>
        </authorList>
    </citation>
    <scope>NUCLEOTIDE SEQUENCE [LARGE SCALE GENOMIC DNA]</scope>
    <source>
        <strain evidence="2">Benny S71-1</strain>
    </source>
</reference>
<dbReference type="InterPro" id="IPR027417">
    <property type="entry name" value="P-loop_NTPase"/>
</dbReference>
<organism evidence="1 2">
    <name type="scientific">Syncephalis pseudoplumigaleata</name>
    <dbReference type="NCBI Taxonomy" id="1712513"/>
    <lineage>
        <taxon>Eukaryota</taxon>
        <taxon>Fungi</taxon>
        <taxon>Fungi incertae sedis</taxon>
        <taxon>Zoopagomycota</taxon>
        <taxon>Zoopagomycotina</taxon>
        <taxon>Zoopagomycetes</taxon>
        <taxon>Zoopagales</taxon>
        <taxon>Piptocephalidaceae</taxon>
        <taxon>Syncephalis</taxon>
    </lineage>
</organism>